<feature type="chain" id="PRO_5045583192" evidence="6">
    <location>
        <begin position="27"/>
        <end position="458"/>
    </location>
</feature>
<evidence type="ECO:0000256" key="4">
    <source>
        <dbReference type="ARBA" id="ARBA00022825"/>
    </source>
</evidence>
<dbReference type="CDD" id="cd07473">
    <property type="entry name" value="Peptidases_S8_Subtilisin_like"/>
    <property type="match status" value="1"/>
</dbReference>
<dbReference type="Gene3D" id="3.40.50.200">
    <property type="entry name" value="Peptidase S8/S53 domain"/>
    <property type="match status" value="1"/>
</dbReference>
<feature type="signal peptide" evidence="6">
    <location>
        <begin position="1"/>
        <end position="26"/>
    </location>
</feature>
<dbReference type="PROSITE" id="PS00138">
    <property type="entry name" value="SUBTILASE_SER"/>
    <property type="match status" value="1"/>
</dbReference>
<protein>
    <submittedName>
        <fullName evidence="9">S8 family serine peptidase</fullName>
    </submittedName>
</protein>
<feature type="active site" description="Charge relay system" evidence="5">
    <location>
        <position position="232"/>
    </location>
</feature>
<feature type="active site" description="Charge relay system" evidence="5">
    <location>
        <position position="175"/>
    </location>
</feature>
<dbReference type="InterPro" id="IPR022398">
    <property type="entry name" value="Peptidase_S8_His-AS"/>
</dbReference>
<dbReference type="SUPFAM" id="SSF52743">
    <property type="entry name" value="Subtilisin-like"/>
    <property type="match status" value="1"/>
</dbReference>
<evidence type="ECO:0000256" key="6">
    <source>
        <dbReference type="SAM" id="SignalP"/>
    </source>
</evidence>
<dbReference type="InterPro" id="IPR015500">
    <property type="entry name" value="Peptidase_S8_subtilisin-rel"/>
</dbReference>
<evidence type="ECO:0000256" key="1">
    <source>
        <dbReference type="ARBA" id="ARBA00011073"/>
    </source>
</evidence>
<dbReference type="InterPro" id="IPR050131">
    <property type="entry name" value="Peptidase_S8_subtilisin-like"/>
</dbReference>
<dbReference type="PANTHER" id="PTHR43806:SF11">
    <property type="entry name" value="CEREVISIN-RELATED"/>
    <property type="match status" value="1"/>
</dbReference>
<dbReference type="PANTHER" id="PTHR43806">
    <property type="entry name" value="PEPTIDASE S8"/>
    <property type="match status" value="1"/>
</dbReference>
<gene>
    <name evidence="9" type="ORF">N4264_07270</name>
</gene>
<proteinExistence type="inferred from homology"/>
<evidence type="ECO:0000256" key="5">
    <source>
        <dbReference type="PROSITE-ProRule" id="PRU01240"/>
    </source>
</evidence>
<dbReference type="Proteomes" id="UP001064632">
    <property type="component" value="Chromosome"/>
</dbReference>
<organism evidence="9 10">
    <name type="scientific">Tahibacter amnicola</name>
    <dbReference type="NCBI Taxonomy" id="2976241"/>
    <lineage>
        <taxon>Bacteria</taxon>
        <taxon>Pseudomonadati</taxon>
        <taxon>Pseudomonadota</taxon>
        <taxon>Gammaproteobacteria</taxon>
        <taxon>Lysobacterales</taxon>
        <taxon>Rhodanobacteraceae</taxon>
        <taxon>Tahibacter</taxon>
    </lineage>
</organism>
<evidence type="ECO:0000313" key="10">
    <source>
        <dbReference type="Proteomes" id="UP001064632"/>
    </source>
</evidence>
<evidence type="ECO:0000256" key="2">
    <source>
        <dbReference type="ARBA" id="ARBA00022670"/>
    </source>
</evidence>
<dbReference type="InterPro" id="IPR036852">
    <property type="entry name" value="Peptidase_S8/S53_dom_sf"/>
</dbReference>
<accession>A0ABY6BK35</accession>
<reference evidence="9" key="1">
    <citation type="submission" date="2022-09" db="EMBL/GenBank/DDBJ databases">
        <title>Tahibacter sp. nov., isolated from a fresh water.</title>
        <authorList>
            <person name="Baek J.H."/>
            <person name="Lee J.K."/>
            <person name="Kim J.M."/>
            <person name="Jeon C.O."/>
        </authorList>
    </citation>
    <scope>NUCLEOTIDE SEQUENCE</scope>
    <source>
        <strain evidence="9">W38</strain>
    </source>
</reference>
<evidence type="ECO:0000256" key="3">
    <source>
        <dbReference type="ARBA" id="ARBA00022801"/>
    </source>
</evidence>
<dbReference type="InterPro" id="IPR000209">
    <property type="entry name" value="Peptidase_S8/S53_dom"/>
</dbReference>
<dbReference type="Pfam" id="PF22148">
    <property type="entry name" value="Fervidolysin_NPro-like"/>
    <property type="match status" value="1"/>
</dbReference>
<keyword evidence="10" id="KW-1185">Reference proteome</keyword>
<feature type="domain" description="Fervidolysin-like N-terminal prodomain" evidence="8">
    <location>
        <begin position="39"/>
        <end position="118"/>
    </location>
</feature>
<dbReference type="Pfam" id="PF00082">
    <property type="entry name" value="Peptidase_S8"/>
    <property type="match status" value="1"/>
</dbReference>
<dbReference type="PROSITE" id="PS00137">
    <property type="entry name" value="SUBTILASE_HIS"/>
    <property type="match status" value="1"/>
</dbReference>
<dbReference type="RefSeq" id="WP_261696395.1">
    <property type="nucleotide sequence ID" value="NZ_CP104694.1"/>
</dbReference>
<keyword evidence="3 5" id="KW-0378">Hydrolase</keyword>
<dbReference type="InterPro" id="IPR023828">
    <property type="entry name" value="Peptidase_S8_Ser-AS"/>
</dbReference>
<name>A0ABY6BK35_9GAMM</name>
<dbReference type="EMBL" id="CP104694">
    <property type="protein sequence ID" value="UXI69440.1"/>
    <property type="molecule type" value="Genomic_DNA"/>
</dbReference>
<keyword evidence="6" id="KW-0732">Signal</keyword>
<sequence>MNHCFRITHLAAAVVSSLGMAGIATAGGRPDLVLSDLAAGRAQHNPGELLVQFAAAADDADRQAVREGLDARLLDVVRTHGHNGEGQLELLHLPPGLDVAAAVRGLQGVARIEFAEPNWTYYHQAVSNDPYYTNGSLWGMYGDGTSPANSFGSQAGEAWGAGHTDCSSVWVGIIDEGYYFQHEDLAANAGTNPGEVAGNGIDDDGNGYVDDVTGWDFDKDDNTTFDGTTDDHGTHVAGTIGAVGGNGKGVAGVCWQVKLISAKFLGRRGGTTANAIRAVDYLTDLKTRHGLNLVASNNSWGGGGFSQSLQNAIERANTAGILFIAAAGNDAYNNDATPSYPSSYPNSNIIAVASITSTGAMSGFSQWGPTSVDIGAPGSAIYSTVPKSAKGQIVSGYASYSGTSMATPHVTGAAALYKATHPGATAAQIKSAILSSAVPTASLAGKVVTGGRLNAGGF</sequence>
<comment type="similarity">
    <text evidence="1 5">Belongs to the peptidase S8 family.</text>
</comment>
<dbReference type="InterPro" id="IPR054399">
    <property type="entry name" value="Fervidolysin-like_N_prodom"/>
</dbReference>
<keyword evidence="4 5" id="KW-0720">Serine protease</keyword>
<evidence type="ECO:0000259" key="7">
    <source>
        <dbReference type="Pfam" id="PF00082"/>
    </source>
</evidence>
<dbReference type="PRINTS" id="PR00723">
    <property type="entry name" value="SUBTILISIN"/>
</dbReference>
<feature type="domain" description="Peptidase S8/S53" evidence="7">
    <location>
        <begin position="168"/>
        <end position="437"/>
    </location>
</feature>
<evidence type="ECO:0000259" key="8">
    <source>
        <dbReference type="Pfam" id="PF22148"/>
    </source>
</evidence>
<feature type="active site" description="Charge relay system" evidence="5">
    <location>
        <position position="404"/>
    </location>
</feature>
<dbReference type="InterPro" id="IPR034204">
    <property type="entry name" value="PfSUB1-like_cat_dom"/>
</dbReference>
<keyword evidence="2 5" id="KW-0645">Protease</keyword>
<evidence type="ECO:0000313" key="9">
    <source>
        <dbReference type="EMBL" id="UXI69440.1"/>
    </source>
</evidence>
<dbReference type="PROSITE" id="PS51892">
    <property type="entry name" value="SUBTILASE"/>
    <property type="match status" value="1"/>
</dbReference>